<dbReference type="AlphaFoldDB" id="A0A1A6H708"/>
<dbReference type="Proteomes" id="UP000092124">
    <property type="component" value="Unassembled WGS sequence"/>
</dbReference>
<keyword evidence="2" id="KW-1185">Reference proteome</keyword>
<sequence>MAASVRRALAEKAGALGVGMPLAPVETLGSKAAGSISEVMSASLSINGPVQAESLGQKGML</sequence>
<dbReference type="EMBL" id="LZPO01046803">
    <property type="protein sequence ID" value="OBS73392.1"/>
    <property type="molecule type" value="Genomic_DNA"/>
</dbReference>
<evidence type="ECO:0000313" key="1">
    <source>
        <dbReference type="EMBL" id="OBS73392.1"/>
    </source>
</evidence>
<name>A0A1A6H708_NEOLE</name>
<evidence type="ECO:0000313" key="2">
    <source>
        <dbReference type="Proteomes" id="UP000092124"/>
    </source>
</evidence>
<protein>
    <submittedName>
        <fullName evidence="1">Uncharacterized protein</fullName>
    </submittedName>
</protein>
<gene>
    <name evidence="1" type="ORF">A6R68_12069</name>
</gene>
<organism evidence="1 2">
    <name type="scientific">Neotoma lepida</name>
    <name type="common">Desert woodrat</name>
    <dbReference type="NCBI Taxonomy" id="56216"/>
    <lineage>
        <taxon>Eukaryota</taxon>
        <taxon>Metazoa</taxon>
        <taxon>Chordata</taxon>
        <taxon>Craniata</taxon>
        <taxon>Vertebrata</taxon>
        <taxon>Euteleostomi</taxon>
        <taxon>Mammalia</taxon>
        <taxon>Eutheria</taxon>
        <taxon>Euarchontoglires</taxon>
        <taxon>Glires</taxon>
        <taxon>Rodentia</taxon>
        <taxon>Myomorpha</taxon>
        <taxon>Muroidea</taxon>
        <taxon>Cricetidae</taxon>
        <taxon>Neotominae</taxon>
        <taxon>Neotoma</taxon>
    </lineage>
</organism>
<reference evidence="1 2" key="1">
    <citation type="submission" date="2016-06" db="EMBL/GenBank/DDBJ databases">
        <title>The Draft Genome Sequence and Annotation of the Desert Woodrat Neotoma lepida.</title>
        <authorList>
            <person name="Campbell M."/>
            <person name="Oakeson K.F."/>
            <person name="Yandell M."/>
            <person name="Halpert J.R."/>
            <person name="Dearing D."/>
        </authorList>
    </citation>
    <scope>NUCLEOTIDE SEQUENCE [LARGE SCALE GENOMIC DNA]</scope>
    <source>
        <strain evidence="1">417</strain>
        <tissue evidence="1">Liver</tissue>
    </source>
</reference>
<comment type="caution">
    <text evidence="1">The sequence shown here is derived from an EMBL/GenBank/DDBJ whole genome shotgun (WGS) entry which is preliminary data.</text>
</comment>
<proteinExistence type="predicted"/>
<accession>A0A1A6H708</accession>